<dbReference type="InterPro" id="IPR006665">
    <property type="entry name" value="OmpA-like"/>
</dbReference>
<keyword evidence="2" id="KW-0813">Transport</keyword>
<dbReference type="EMBL" id="JACHHN010000002">
    <property type="protein sequence ID" value="MBB5190397.1"/>
    <property type="molecule type" value="Genomic_DNA"/>
</dbReference>
<keyword evidence="7" id="KW-0626">Porin</keyword>
<dbReference type="Pfam" id="PF00691">
    <property type="entry name" value="OmpA"/>
    <property type="match status" value="1"/>
</dbReference>
<dbReference type="Proteomes" id="UP000543030">
    <property type="component" value="Unassembled WGS sequence"/>
</dbReference>
<dbReference type="CDD" id="cd07185">
    <property type="entry name" value="OmpA_C-like"/>
    <property type="match status" value="1"/>
</dbReference>
<evidence type="ECO:0000256" key="4">
    <source>
        <dbReference type="ARBA" id="ARBA00022692"/>
    </source>
</evidence>
<evidence type="ECO:0000256" key="5">
    <source>
        <dbReference type="ARBA" id="ARBA00022729"/>
    </source>
</evidence>
<dbReference type="InterPro" id="IPR006664">
    <property type="entry name" value="OMP_bac"/>
</dbReference>
<keyword evidence="6" id="KW-0406">Ion transport</keyword>
<dbReference type="GO" id="GO:0009279">
    <property type="term" value="C:cell outer membrane"/>
    <property type="evidence" value="ECO:0007669"/>
    <property type="project" value="UniProtKB-SubCell"/>
</dbReference>
<evidence type="ECO:0000313" key="14">
    <source>
        <dbReference type="Proteomes" id="UP000543030"/>
    </source>
</evidence>
<dbReference type="Gene3D" id="2.40.160.20">
    <property type="match status" value="1"/>
</dbReference>
<keyword evidence="14" id="KW-1185">Reference proteome</keyword>
<dbReference type="AlphaFoldDB" id="A0A840RBU0"/>
<dbReference type="InterPro" id="IPR011250">
    <property type="entry name" value="OMP/PagP_B-barrel"/>
</dbReference>
<name>A0A840RBU0_9NEIS</name>
<sequence length="357" mass="38283">MKSKKMKLLIIASAVLSLHAIAADNFSGFYIGGKGGYNQLELSGNHYKDNTTESLTAGAEVGYNYVFKNNFVLGADLFYDYVDRKANSNVDAGNFGTDGWGADVKLGYQIAQWMPYAKLGYGRIKGTDVIRDFSANAFHGGLGVEYKIAPAWGLTGEWLATSPSDNGVKIKSNSVTLGLNYHFGAKAAPAPVAVTPMPTPHAEPVVVVAPEPVKAQVVAPKPPMETRHFSLKSDVLFDSGKATITQQGRDELNKLYEQVANIDARDGRAIVVGYTDRTGPAKLNKDLSYRRAQAVSAYLISRGAPANRIEVQGMGSANPVTGASCNGIGNRARYVTCLAPDRRVEVDIQGTQTTVAQ</sequence>
<evidence type="ECO:0000256" key="10">
    <source>
        <dbReference type="PROSITE-ProRule" id="PRU00473"/>
    </source>
</evidence>
<dbReference type="InterPro" id="IPR027385">
    <property type="entry name" value="Beta-barrel_OMP"/>
</dbReference>
<dbReference type="PRINTS" id="PR01021">
    <property type="entry name" value="OMPADOMAIN"/>
</dbReference>
<evidence type="ECO:0000256" key="11">
    <source>
        <dbReference type="SAM" id="SignalP"/>
    </source>
</evidence>
<evidence type="ECO:0000259" key="12">
    <source>
        <dbReference type="PROSITE" id="PS51123"/>
    </source>
</evidence>
<keyword evidence="9" id="KW-0998">Cell outer membrane</keyword>
<evidence type="ECO:0000256" key="8">
    <source>
        <dbReference type="ARBA" id="ARBA00023136"/>
    </source>
</evidence>
<dbReference type="GO" id="GO:0046930">
    <property type="term" value="C:pore complex"/>
    <property type="evidence" value="ECO:0007669"/>
    <property type="project" value="UniProtKB-KW"/>
</dbReference>
<evidence type="ECO:0000313" key="13">
    <source>
        <dbReference type="EMBL" id="MBB5190397.1"/>
    </source>
</evidence>
<dbReference type="SUPFAM" id="SSF56925">
    <property type="entry name" value="OMPA-like"/>
    <property type="match status" value="1"/>
</dbReference>
<feature type="signal peptide" evidence="11">
    <location>
        <begin position="1"/>
        <end position="22"/>
    </location>
</feature>
<feature type="domain" description="OmpA-like" evidence="12">
    <location>
        <begin position="224"/>
        <end position="352"/>
    </location>
</feature>
<gene>
    <name evidence="13" type="ORF">HNQ50_001119</name>
</gene>
<evidence type="ECO:0000256" key="1">
    <source>
        <dbReference type="ARBA" id="ARBA00004571"/>
    </source>
</evidence>
<keyword evidence="3" id="KW-1134">Transmembrane beta strand</keyword>
<dbReference type="InterPro" id="IPR036737">
    <property type="entry name" value="OmpA-like_sf"/>
</dbReference>
<reference evidence="13 14" key="1">
    <citation type="submission" date="2020-08" db="EMBL/GenBank/DDBJ databases">
        <title>Genomic Encyclopedia of Type Strains, Phase IV (KMG-IV): sequencing the most valuable type-strain genomes for metagenomic binning, comparative biology and taxonomic classification.</title>
        <authorList>
            <person name="Goeker M."/>
        </authorList>
    </citation>
    <scope>NUCLEOTIDE SEQUENCE [LARGE SCALE GENOMIC DNA]</scope>
    <source>
        <strain evidence="13 14">DSM 18233</strain>
    </source>
</reference>
<dbReference type="PANTHER" id="PTHR30329:SF21">
    <property type="entry name" value="LIPOPROTEIN YIAD-RELATED"/>
    <property type="match status" value="1"/>
</dbReference>
<keyword evidence="8 10" id="KW-0472">Membrane</keyword>
<dbReference type="Gene3D" id="3.30.1330.60">
    <property type="entry name" value="OmpA-like domain"/>
    <property type="match status" value="1"/>
</dbReference>
<evidence type="ECO:0000256" key="7">
    <source>
        <dbReference type="ARBA" id="ARBA00023114"/>
    </source>
</evidence>
<protein>
    <submittedName>
        <fullName evidence="13">OOP family OmpA-OmpF porin</fullName>
    </submittedName>
</protein>
<evidence type="ECO:0000256" key="3">
    <source>
        <dbReference type="ARBA" id="ARBA00022452"/>
    </source>
</evidence>
<organism evidence="13 14">
    <name type="scientific">Silvimonas terrae</name>
    <dbReference type="NCBI Taxonomy" id="300266"/>
    <lineage>
        <taxon>Bacteria</taxon>
        <taxon>Pseudomonadati</taxon>
        <taxon>Pseudomonadota</taxon>
        <taxon>Betaproteobacteria</taxon>
        <taxon>Neisseriales</taxon>
        <taxon>Chitinibacteraceae</taxon>
        <taxon>Silvimonas</taxon>
    </lineage>
</organism>
<evidence type="ECO:0000256" key="6">
    <source>
        <dbReference type="ARBA" id="ARBA00023065"/>
    </source>
</evidence>
<feature type="chain" id="PRO_5032821023" evidence="11">
    <location>
        <begin position="23"/>
        <end position="357"/>
    </location>
</feature>
<keyword evidence="4" id="KW-0812">Transmembrane</keyword>
<dbReference type="GO" id="GO:0006811">
    <property type="term" value="P:monoatomic ion transport"/>
    <property type="evidence" value="ECO:0007669"/>
    <property type="project" value="UniProtKB-KW"/>
</dbReference>
<proteinExistence type="predicted"/>
<comment type="subcellular location">
    <subcellularLocation>
        <location evidence="1">Cell outer membrane</location>
        <topology evidence="1">Multi-pass membrane protein</topology>
    </subcellularLocation>
</comment>
<dbReference type="PROSITE" id="PS51123">
    <property type="entry name" value="OMPA_2"/>
    <property type="match status" value="1"/>
</dbReference>
<evidence type="ECO:0000256" key="2">
    <source>
        <dbReference type="ARBA" id="ARBA00022448"/>
    </source>
</evidence>
<dbReference type="InterPro" id="IPR050330">
    <property type="entry name" value="Bact_OuterMem_StrucFunc"/>
</dbReference>
<evidence type="ECO:0000256" key="9">
    <source>
        <dbReference type="ARBA" id="ARBA00023237"/>
    </source>
</evidence>
<dbReference type="GO" id="GO:0015288">
    <property type="term" value="F:porin activity"/>
    <property type="evidence" value="ECO:0007669"/>
    <property type="project" value="UniProtKB-KW"/>
</dbReference>
<dbReference type="RefSeq" id="WP_184098397.1">
    <property type="nucleotide sequence ID" value="NZ_JACHHN010000002.1"/>
</dbReference>
<keyword evidence="5 11" id="KW-0732">Signal</keyword>
<dbReference type="SUPFAM" id="SSF103088">
    <property type="entry name" value="OmpA-like"/>
    <property type="match status" value="1"/>
</dbReference>
<comment type="caution">
    <text evidence="13">The sequence shown here is derived from an EMBL/GenBank/DDBJ whole genome shotgun (WGS) entry which is preliminary data.</text>
</comment>
<dbReference type="Pfam" id="PF13505">
    <property type="entry name" value="OMP_b-brl"/>
    <property type="match status" value="1"/>
</dbReference>
<dbReference type="PANTHER" id="PTHR30329">
    <property type="entry name" value="STATOR ELEMENT OF FLAGELLAR MOTOR COMPLEX"/>
    <property type="match status" value="1"/>
</dbReference>
<accession>A0A840RBU0</accession>